<comment type="caution">
    <text evidence="1">The sequence shown here is derived from an EMBL/GenBank/DDBJ whole genome shotgun (WGS) entry which is preliminary data.</text>
</comment>
<dbReference type="EMBL" id="CM047949">
    <property type="protein sequence ID" value="KAI9896067.1"/>
    <property type="molecule type" value="Genomic_DNA"/>
</dbReference>
<reference evidence="1" key="1">
    <citation type="submission" date="2022-10" db="EMBL/GenBank/DDBJ databases">
        <title>Complete Genome of Trichothecium roseum strain YXFP-22015, a Plant Pathogen Isolated from Citrus.</title>
        <authorList>
            <person name="Wang Y."/>
            <person name="Zhu L."/>
        </authorList>
    </citation>
    <scope>NUCLEOTIDE SEQUENCE</scope>
    <source>
        <strain evidence="1">YXFP-22015</strain>
    </source>
</reference>
<organism evidence="1 2">
    <name type="scientific">Trichothecium roseum</name>
    <dbReference type="NCBI Taxonomy" id="47278"/>
    <lineage>
        <taxon>Eukaryota</taxon>
        <taxon>Fungi</taxon>
        <taxon>Dikarya</taxon>
        <taxon>Ascomycota</taxon>
        <taxon>Pezizomycotina</taxon>
        <taxon>Sordariomycetes</taxon>
        <taxon>Hypocreomycetidae</taxon>
        <taxon>Hypocreales</taxon>
        <taxon>Hypocreales incertae sedis</taxon>
        <taxon>Trichothecium</taxon>
    </lineage>
</organism>
<proteinExistence type="predicted"/>
<protein>
    <submittedName>
        <fullName evidence="1">Uncharacterized protein</fullName>
    </submittedName>
</protein>
<sequence length="625" mass="67768">MPHSDPEAAEEKGQGYKLDGIVSLLRSGNAHPQTQQQASFIPPSHPSQEAARRQPLTPDSSSATHHAPPPSSAAEVPLSPGCEPLLTISTASDGSRKAPQTSTAAACRYDSLVPGFALSPGQAQAYLDVYRRDYAPSFPFVLLDEDEGVTAAGLHARSACLFWSVMAAVVPQTCDVQIAVRGKLREAVSRHCVVLQERSLELLQSILLYLVWCEFHFFIDSHATPLIQLASSLVTDLKLDRDPLGRQHAPRTLLGDAWLAFGHAAGSASGHSAAEKRALLGYYHVASLVTTLFDRGPRPAWSAYHASCCDSLTEEACPDTDRLLVGMIRVQRVVDRFEAAREEDAGHRGASEGGAGGCVMWMRSAQADLHSIRASLPAQVANNSIYSSLHHLLTMRLLSPALDLASATPTPTPEQTSTTTNPSRTSRYLISLLDASTSFFQTLDTIPPSTLTFLPSTNLALLSAALDISSRLLLLPPSISGWHPPTARQQLDLPRLVRRLARRYEEADALALERGRKVRVLDAAPGAFVRHSAKLRWLAHWFERRLREESNDGDDEDGGHDGETVGVYGGGGVDDDDDDDGDGVMDWEAVLSDEKLWQEFMDGAVADGMLLDVPDFEHVSLSDVS</sequence>
<evidence type="ECO:0000313" key="2">
    <source>
        <dbReference type="Proteomes" id="UP001163324"/>
    </source>
</evidence>
<accession>A0ACC0URC5</accession>
<gene>
    <name evidence="1" type="ORF">N3K66_008967</name>
</gene>
<dbReference type="Proteomes" id="UP001163324">
    <property type="component" value="Chromosome 10"/>
</dbReference>
<keyword evidence="2" id="KW-1185">Reference proteome</keyword>
<evidence type="ECO:0000313" key="1">
    <source>
        <dbReference type="EMBL" id="KAI9896067.1"/>
    </source>
</evidence>
<name>A0ACC0URC5_9HYPO</name>